<keyword evidence="3" id="KW-0719">Serine esterase</keyword>
<feature type="signal peptide" evidence="10">
    <location>
        <begin position="1"/>
        <end position="16"/>
    </location>
</feature>
<evidence type="ECO:0000256" key="5">
    <source>
        <dbReference type="ARBA" id="ARBA00022801"/>
    </source>
</evidence>
<evidence type="ECO:0000256" key="4">
    <source>
        <dbReference type="ARBA" id="ARBA00022729"/>
    </source>
</evidence>
<accession>A0A6A7BGD9</accession>
<dbReference type="GO" id="GO:0016052">
    <property type="term" value="P:carbohydrate catabolic process"/>
    <property type="evidence" value="ECO:0007669"/>
    <property type="project" value="TreeGrafter"/>
</dbReference>
<reference evidence="11" key="1">
    <citation type="submission" date="2020-01" db="EMBL/GenBank/DDBJ databases">
        <authorList>
            <consortium name="DOE Joint Genome Institute"/>
            <person name="Haridas S."/>
            <person name="Albert R."/>
            <person name="Binder M."/>
            <person name="Bloem J."/>
            <person name="Labutti K."/>
            <person name="Salamov A."/>
            <person name="Andreopoulos B."/>
            <person name="Baker S.E."/>
            <person name="Barry K."/>
            <person name="Bills G."/>
            <person name="Bluhm B.H."/>
            <person name="Cannon C."/>
            <person name="Castanera R."/>
            <person name="Culley D.E."/>
            <person name="Daum C."/>
            <person name="Ezra D."/>
            <person name="Gonzalez J.B."/>
            <person name="Henrissat B."/>
            <person name="Kuo A."/>
            <person name="Liang C."/>
            <person name="Lipzen A."/>
            <person name="Lutzoni F."/>
            <person name="Magnuson J."/>
            <person name="Mondo S."/>
            <person name="Nolan M."/>
            <person name="Ohm R."/>
            <person name="Pangilinan J."/>
            <person name="Park H.-J."/>
            <person name="Ramirez L."/>
            <person name="Alfaro M."/>
            <person name="Sun H."/>
            <person name="Tritt A."/>
            <person name="Yoshinaga Y."/>
            <person name="Zwiers L.-H."/>
            <person name="Turgeon B.G."/>
            <person name="Goodwin S.B."/>
            <person name="Spatafora J.W."/>
            <person name="Crous P.W."/>
            <person name="Grigoriev I.V."/>
        </authorList>
    </citation>
    <scope>NUCLEOTIDE SEQUENCE</scope>
    <source>
        <strain evidence="11">IPT5</strain>
    </source>
</reference>
<evidence type="ECO:0000256" key="7">
    <source>
        <dbReference type="ARBA" id="ARBA00034045"/>
    </source>
</evidence>
<organism evidence="11 12">
    <name type="scientific">Plenodomus tracheiphilus IPT5</name>
    <dbReference type="NCBI Taxonomy" id="1408161"/>
    <lineage>
        <taxon>Eukaryota</taxon>
        <taxon>Fungi</taxon>
        <taxon>Dikarya</taxon>
        <taxon>Ascomycota</taxon>
        <taxon>Pezizomycotina</taxon>
        <taxon>Dothideomycetes</taxon>
        <taxon>Pleosporomycetidae</taxon>
        <taxon>Pleosporales</taxon>
        <taxon>Pleosporineae</taxon>
        <taxon>Leptosphaeriaceae</taxon>
        <taxon>Plenodomus</taxon>
    </lineage>
</organism>
<comment type="similarity">
    <text evidence="1">Belongs to the cutinase family.</text>
</comment>
<evidence type="ECO:0000256" key="10">
    <source>
        <dbReference type="SAM" id="SignalP"/>
    </source>
</evidence>
<dbReference type="Gene3D" id="3.40.50.1820">
    <property type="entry name" value="alpha/beta hydrolase"/>
    <property type="match status" value="1"/>
</dbReference>
<dbReference type="EC" id="3.1.1.74" evidence="2"/>
<dbReference type="PRINTS" id="PR00129">
    <property type="entry name" value="CUTINASE"/>
</dbReference>
<dbReference type="Pfam" id="PF01083">
    <property type="entry name" value="Cutinase"/>
    <property type="match status" value="1"/>
</dbReference>
<keyword evidence="5" id="KW-0378">Hydrolase</keyword>
<dbReference type="PANTHER" id="PTHR48250">
    <property type="entry name" value="CUTINASE 2-RELATED"/>
    <property type="match status" value="1"/>
</dbReference>
<evidence type="ECO:0000256" key="6">
    <source>
        <dbReference type="ARBA" id="ARBA00023157"/>
    </source>
</evidence>
<evidence type="ECO:0000256" key="8">
    <source>
        <dbReference type="PIRSR" id="PIRSR611150-1"/>
    </source>
</evidence>
<feature type="active site" evidence="8">
    <location>
        <position position="171"/>
    </location>
</feature>
<dbReference type="SMART" id="SM01110">
    <property type="entry name" value="Cutinase"/>
    <property type="match status" value="1"/>
</dbReference>
<evidence type="ECO:0000256" key="9">
    <source>
        <dbReference type="PIRSR" id="PIRSR611150-2"/>
    </source>
</evidence>
<dbReference type="SUPFAM" id="SSF53474">
    <property type="entry name" value="alpha/beta-Hydrolases"/>
    <property type="match status" value="1"/>
</dbReference>
<evidence type="ECO:0000256" key="3">
    <source>
        <dbReference type="ARBA" id="ARBA00022487"/>
    </source>
</evidence>
<dbReference type="Proteomes" id="UP000799423">
    <property type="component" value="Unassembled WGS sequence"/>
</dbReference>
<dbReference type="GO" id="GO:0050525">
    <property type="term" value="F:cutinase activity"/>
    <property type="evidence" value="ECO:0007669"/>
    <property type="project" value="UniProtKB-EC"/>
</dbReference>
<evidence type="ECO:0000256" key="2">
    <source>
        <dbReference type="ARBA" id="ARBA00013095"/>
    </source>
</evidence>
<dbReference type="OrthoDB" id="2975078at2759"/>
<comment type="catalytic activity">
    <reaction evidence="7">
        <text>cutin + H2O = cutin monomers.</text>
        <dbReference type="EC" id="3.1.1.74"/>
    </reaction>
</comment>
<gene>
    <name evidence="11" type="ORF">T440DRAFT_486308</name>
</gene>
<dbReference type="InterPro" id="IPR000675">
    <property type="entry name" value="Cutinase/axe"/>
</dbReference>
<feature type="disulfide bond" evidence="9">
    <location>
        <begin position="167"/>
        <end position="174"/>
    </location>
</feature>
<keyword evidence="4 10" id="KW-0732">Signal</keyword>
<keyword evidence="6 9" id="KW-1015">Disulfide bond</keyword>
<evidence type="ECO:0000313" key="11">
    <source>
        <dbReference type="EMBL" id="KAF2854470.1"/>
    </source>
</evidence>
<feature type="chain" id="PRO_5025396201" description="cutinase" evidence="10">
    <location>
        <begin position="17"/>
        <end position="226"/>
    </location>
</feature>
<dbReference type="PANTHER" id="PTHR48250:SF1">
    <property type="entry name" value="CUTINASE"/>
    <property type="match status" value="1"/>
</dbReference>
<dbReference type="EMBL" id="MU006292">
    <property type="protein sequence ID" value="KAF2854470.1"/>
    <property type="molecule type" value="Genomic_DNA"/>
</dbReference>
<protein>
    <recommendedName>
        <fullName evidence="2">cutinase</fullName>
        <ecNumber evidence="2">3.1.1.74</ecNumber>
    </recommendedName>
</protein>
<dbReference type="InterPro" id="IPR029058">
    <property type="entry name" value="AB_hydrolase_fold"/>
</dbReference>
<feature type="disulfide bond" evidence="9">
    <location>
        <begin position="32"/>
        <end position="108"/>
    </location>
</feature>
<dbReference type="AlphaFoldDB" id="A0A6A7BGD9"/>
<feature type="active site" description="Proton donor/acceptor" evidence="8">
    <location>
        <position position="184"/>
    </location>
</feature>
<evidence type="ECO:0000256" key="1">
    <source>
        <dbReference type="ARBA" id="ARBA00007534"/>
    </source>
</evidence>
<dbReference type="InterPro" id="IPR011150">
    <property type="entry name" value="Cutinase_monf"/>
</dbReference>
<keyword evidence="12" id="KW-1185">Reference proteome</keyword>
<name>A0A6A7BGD9_9PLEO</name>
<dbReference type="GO" id="GO:0005576">
    <property type="term" value="C:extracellular region"/>
    <property type="evidence" value="ECO:0007669"/>
    <property type="project" value="InterPro"/>
</dbReference>
<sequence>MKTSTVLPFLLPLASAALSSSTQNDVTGGGACKAITILFARGTTEIGNMGTIAGPPFASAVGRLMGGAANVAVQGIEYPASVPGFLAGGDRAGSTLMAQMVGQVREKCPDTALVMAGYSQGGQLVHNAADMLSAQDSDFVSSAVIFGDPDNGDAVGKVLAANTKIICATGDLICAGQAVILAPHLSYGRNADEAAQFVVSSMATGGAAGTKKATAKVGARTKRFIS</sequence>
<evidence type="ECO:0000313" key="12">
    <source>
        <dbReference type="Proteomes" id="UP000799423"/>
    </source>
</evidence>
<proteinExistence type="inferred from homology"/>
<feature type="active site" description="Nucleophile" evidence="8">
    <location>
        <position position="119"/>
    </location>
</feature>